<organism evidence="1 2">
    <name type="scientific">Pseudomonas caricapapayae</name>
    <dbReference type="NCBI Taxonomy" id="46678"/>
    <lineage>
        <taxon>Bacteria</taxon>
        <taxon>Pseudomonadati</taxon>
        <taxon>Pseudomonadota</taxon>
        <taxon>Gammaproteobacteria</taxon>
        <taxon>Pseudomonadales</taxon>
        <taxon>Pseudomonadaceae</taxon>
        <taxon>Pseudomonas</taxon>
    </lineage>
</organism>
<evidence type="ECO:0000313" key="2">
    <source>
        <dbReference type="Proteomes" id="UP000278587"/>
    </source>
</evidence>
<dbReference type="Proteomes" id="UP000278587">
    <property type="component" value="Unassembled WGS sequence"/>
</dbReference>
<gene>
    <name evidence="1" type="ORF">ALQ84_03572</name>
</gene>
<accession>A0A3M3BFI4</accession>
<comment type="caution">
    <text evidence="1">The sequence shown here is derived from an EMBL/GenBank/DDBJ whole genome shotgun (WGS) entry which is preliminary data.</text>
</comment>
<name>A0A3M3BFI4_9PSED</name>
<sequence>MQPMTVRMNTLVGEEIPAALRRPGLDIIFTVESSDGTVHYLESDIEALQLMIEIDDEERRTTR</sequence>
<protein>
    <submittedName>
        <fullName evidence="1">Uncharacterized protein</fullName>
    </submittedName>
</protein>
<evidence type="ECO:0000313" key="1">
    <source>
        <dbReference type="EMBL" id="RMM11429.1"/>
    </source>
</evidence>
<reference evidence="1 2" key="1">
    <citation type="submission" date="2018-08" db="EMBL/GenBank/DDBJ databases">
        <title>Recombination of ecologically and evolutionarily significant loci maintains genetic cohesion in the Pseudomonas syringae species complex.</title>
        <authorList>
            <person name="Dillon M."/>
            <person name="Thakur S."/>
            <person name="Almeida R.N.D."/>
            <person name="Weir B.S."/>
            <person name="Guttman D.S."/>
        </authorList>
    </citation>
    <scope>NUCLEOTIDE SEQUENCE [LARGE SCALE GENOMIC DNA]</scope>
    <source>
        <strain evidence="1 2">ICMP 4086</strain>
    </source>
</reference>
<proteinExistence type="predicted"/>
<dbReference type="AlphaFoldDB" id="A0A3M3BFI4"/>
<dbReference type="EMBL" id="RBOC01000065">
    <property type="protein sequence ID" value="RMM11429.1"/>
    <property type="molecule type" value="Genomic_DNA"/>
</dbReference>